<dbReference type="Proteomes" id="UP000678513">
    <property type="component" value="Chromosome"/>
</dbReference>
<proteinExistence type="predicted"/>
<dbReference type="InterPro" id="IPR002725">
    <property type="entry name" value="YgjP-like_metallopeptidase"/>
</dbReference>
<keyword evidence="3" id="KW-1185">Reference proteome</keyword>
<dbReference type="CDD" id="cd07344">
    <property type="entry name" value="M48_yhfN_like"/>
    <property type="match status" value="1"/>
</dbReference>
<evidence type="ECO:0000313" key="2">
    <source>
        <dbReference type="EMBL" id="QUC09395.1"/>
    </source>
</evidence>
<gene>
    <name evidence="2" type="ORF">J5A65_06715</name>
</gene>
<organism evidence="2 3">
    <name type="scientific">Arachnia rubra</name>
    <dbReference type="NCBI Taxonomy" id="1547448"/>
    <lineage>
        <taxon>Bacteria</taxon>
        <taxon>Bacillati</taxon>
        <taxon>Actinomycetota</taxon>
        <taxon>Actinomycetes</taxon>
        <taxon>Propionibacteriales</taxon>
        <taxon>Propionibacteriaceae</taxon>
        <taxon>Arachnia</taxon>
    </lineage>
</organism>
<dbReference type="RefSeq" id="WP_212326917.1">
    <property type="nucleotide sequence ID" value="NZ_AP024463.1"/>
</dbReference>
<dbReference type="PANTHER" id="PTHR30399:SF1">
    <property type="entry name" value="UTP PYROPHOSPHATASE"/>
    <property type="match status" value="1"/>
</dbReference>
<dbReference type="InterPro" id="IPR053136">
    <property type="entry name" value="UTP_pyrophosphatase-like"/>
</dbReference>
<name>A0ABX7Y843_9ACTN</name>
<dbReference type="PANTHER" id="PTHR30399">
    <property type="entry name" value="UNCHARACTERIZED PROTEIN YGJP"/>
    <property type="match status" value="1"/>
</dbReference>
<reference evidence="2 3" key="1">
    <citation type="submission" date="2021-03" db="EMBL/GenBank/DDBJ databases">
        <title>Human Oral Microbial Genomes.</title>
        <authorList>
            <person name="Johnston C.D."/>
            <person name="Chen T."/>
            <person name="Dewhirst F.E."/>
        </authorList>
    </citation>
    <scope>NUCLEOTIDE SEQUENCE [LARGE SCALE GENOMIC DNA]</scope>
    <source>
        <strain evidence="2 3">DSMZ 100122</strain>
    </source>
</reference>
<protein>
    <submittedName>
        <fullName evidence="2">M48 family metallopeptidase</fullName>
    </submittedName>
</protein>
<evidence type="ECO:0000313" key="3">
    <source>
        <dbReference type="Proteomes" id="UP000678513"/>
    </source>
</evidence>
<evidence type="ECO:0000259" key="1">
    <source>
        <dbReference type="Pfam" id="PF01863"/>
    </source>
</evidence>
<feature type="domain" description="YgjP-like metallopeptidase" evidence="1">
    <location>
        <begin position="23"/>
        <end position="225"/>
    </location>
</feature>
<dbReference type="Pfam" id="PF01863">
    <property type="entry name" value="YgjP-like"/>
    <property type="match status" value="1"/>
</dbReference>
<dbReference type="Gene3D" id="3.30.2010.10">
    <property type="entry name" value="Metalloproteases ('zincins'), catalytic domain"/>
    <property type="match status" value="1"/>
</dbReference>
<dbReference type="EMBL" id="CP072384">
    <property type="protein sequence ID" value="QUC09395.1"/>
    <property type="molecule type" value="Genomic_DNA"/>
</dbReference>
<sequence>MADRLSVEVDDLQVMISWKQMRNIRLKVLPPHGEVAVSAPRGVPARQIAQFVREQRAWIDRQRARLKSVSLEQDRLEDGGAARLWGRWHAVEHHHGARARAWVAGDRLLLTGSNDLAREKAIARFRRQEVERVARPLLSSWAAALGVPQPAVIRYRAMRSRWGSCNQRTRSITLNTALARFPAAALEYVIVHELAHLRHAHHGQDFWALVAAALPDHAERKKLLSGHAAS</sequence>
<accession>A0ABX7Y843</accession>